<name>A0A0C3NIG4_9PORP</name>
<evidence type="ECO:0008006" key="7">
    <source>
        <dbReference type="Google" id="ProtNLM"/>
    </source>
</evidence>
<evidence type="ECO:0000313" key="5">
    <source>
        <dbReference type="Proteomes" id="UP000031937"/>
    </source>
</evidence>
<gene>
    <name evidence="4" type="ORF">BA92_05670</name>
    <name evidence="3" type="ORF">IE90_11705</name>
</gene>
<evidence type="ECO:0000256" key="1">
    <source>
        <dbReference type="SAM" id="Coils"/>
    </source>
</evidence>
<dbReference type="Proteomes" id="UP000031980">
    <property type="component" value="Unassembled WGS sequence"/>
</dbReference>
<evidence type="ECO:0000256" key="2">
    <source>
        <dbReference type="SAM" id="Phobius"/>
    </source>
</evidence>
<sequence>MSHSLDEQIKKLKENCDGALPTPGHFERFEQRLELHRKNKRKLRTRWIAVSTVAAGTILFFLAHHFYFLQPIDDSQESIAEVAAYYCQQLEEEIEKIEQQASDMDESERQRLLEDIQKMKKESYKLEKEVTLMSHEEHIAQIVQCYNLQIKSLQSIQEILAKVMNPIKY</sequence>
<dbReference type="EMBL" id="JPIU01000037">
    <property type="protein sequence ID" value="KIO45932.1"/>
    <property type="molecule type" value="Genomic_DNA"/>
</dbReference>
<proteinExistence type="predicted"/>
<keyword evidence="2" id="KW-0812">Transmembrane</keyword>
<evidence type="ECO:0000313" key="4">
    <source>
        <dbReference type="EMBL" id="KIO45932.1"/>
    </source>
</evidence>
<dbReference type="AlphaFoldDB" id="A0A0C3NIG4"/>
<dbReference type="EMBL" id="JPIT01000031">
    <property type="protein sequence ID" value="KIO43769.1"/>
    <property type="molecule type" value="Genomic_DNA"/>
</dbReference>
<keyword evidence="2" id="KW-1133">Transmembrane helix</keyword>
<keyword evidence="2" id="KW-0472">Membrane</keyword>
<feature type="transmembrane region" description="Helical" evidence="2">
    <location>
        <begin position="47"/>
        <end position="68"/>
    </location>
</feature>
<dbReference type="OrthoDB" id="1143801at2"/>
<evidence type="ECO:0000313" key="6">
    <source>
        <dbReference type="Proteomes" id="UP000031980"/>
    </source>
</evidence>
<reference evidence="4 6" key="1">
    <citation type="submission" date="2014-07" db="EMBL/GenBank/DDBJ databases">
        <title>Porphyromonadaceae bacterium OUH 308042 = ATCC BAA-2681 = DSM 28342 draft genome.</title>
        <authorList>
            <person name="Sydenham T.V."/>
            <person name="Hasman H."/>
            <person name="Justensen U.S."/>
        </authorList>
    </citation>
    <scope>NUCLEOTIDE SEQUENCE [LARGE SCALE GENOMIC DNA]</scope>
    <source>
        <strain evidence="4 6">OUH 308042</strain>
    </source>
</reference>
<feature type="coiled-coil region" evidence="1">
    <location>
        <begin position="80"/>
        <end position="129"/>
    </location>
</feature>
<accession>A0A0C3NIG4</accession>
<reference evidence="3 5" key="2">
    <citation type="submission" date="2014-07" db="EMBL/GenBank/DDBJ databases">
        <title>Porphyromonadaceae bacterium OUH 334697 = ATCC BAA-2682 = DSM 28341 draft genome.</title>
        <authorList>
            <person name="Sydenham T.V."/>
            <person name="Hasman H."/>
            <person name="Justesen U.S."/>
        </authorList>
    </citation>
    <scope>NUCLEOTIDE SEQUENCE [LARGE SCALE GENOMIC DNA]</scope>
    <source>
        <strain evidence="3 5">OUH 334697</strain>
    </source>
</reference>
<keyword evidence="1" id="KW-0175">Coiled coil</keyword>
<evidence type="ECO:0000313" key="3">
    <source>
        <dbReference type="EMBL" id="KIO43769.1"/>
    </source>
</evidence>
<organism evidence="4 6">
    <name type="scientific">Sanguibacteroides justesenii</name>
    <dbReference type="NCBI Taxonomy" id="1547597"/>
    <lineage>
        <taxon>Bacteria</taxon>
        <taxon>Pseudomonadati</taxon>
        <taxon>Bacteroidota</taxon>
        <taxon>Bacteroidia</taxon>
        <taxon>Bacteroidales</taxon>
        <taxon>Porphyromonadaceae</taxon>
        <taxon>Sanguibacteroides</taxon>
    </lineage>
</organism>
<dbReference type="Proteomes" id="UP000031937">
    <property type="component" value="Unassembled WGS sequence"/>
</dbReference>
<protein>
    <recommendedName>
        <fullName evidence="7">DUF4179 domain-containing protein</fullName>
    </recommendedName>
</protein>
<dbReference type="RefSeq" id="WP_041503951.1">
    <property type="nucleotide sequence ID" value="NZ_JPIT01000031.1"/>
</dbReference>
<keyword evidence="6" id="KW-1185">Reference proteome</keyword>
<comment type="caution">
    <text evidence="4">The sequence shown here is derived from an EMBL/GenBank/DDBJ whole genome shotgun (WGS) entry which is preliminary data.</text>
</comment>